<keyword evidence="2" id="KW-1185">Reference proteome</keyword>
<accession>A0AA91ECG1</accession>
<dbReference type="Proteomes" id="UP000078431">
    <property type="component" value="Unassembled WGS sequence"/>
</dbReference>
<organism evidence="1 2">
    <name type="scientific">Obesumbacterium proteus ATCC 12841</name>
    <dbReference type="NCBI Taxonomy" id="1354268"/>
    <lineage>
        <taxon>Bacteria</taxon>
        <taxon>Pseudomonadati</taxon>
        <taxon>Pseudomonadota</taxon>
        <taxon>Gammaproteobacteria</taxon>
        <taxon>Enterobacterales</taxon>
        <taxon>Hafniaceae</taxon>
        <taxon>Obesumbacterium</taxon>
    </lineage>
</organism>
<dbReference type="EMBL" id="LXEX01000068">
    <property type="protein sequence ID" value="OAT56735.1"/>
    <property type="molecule type" value="Genomic_DNA"/>
</dbReference>
<name>A0AA91ECG1_9GAMM</name>
<evidence type="ECO:0000313" key="1">
    <source>
        <dbReference type="EMBL" id="OAT56735.1"/>
    </source>
</evidence>
<dbReference type="AlphaFoldDB" id="A0AA91ECG1"/>
<evidence type="ECO:0000313" key="2">
    <source>
        <dbReference type="Proteomes" id="UP000078431"/>
    </source>
</evidence>
<gene>
    <name evidence="1" type="ORF">M993_04616</name>
</gene>
<comment type="caution">
    <text evidence="1">The sequence shown here is derived from an EMBL/GenBank/DDBJ whole genome shotgun (WGS) entry which is preliminary data.</text>
</comment>
<sequence length="37" mass="4202">MEFAPHPASVGTMLPDFPFTFAEDFQGSVWETENIVR</sequence>
<proteinExistence type="predicted"/>
<protein>
    <submittedName>
        <fullName evidence="1">Uncharacterized protein</fullName>
    </submittedName>
</protein>
<reference evidence="1 2" key="1">
    <citation type="submission" date="2016-04" db="EMBL/GenBank/DDBJ databases">
        <title>ATOL: Assembling a taxonomically balanced genome-scale reconstruction of the evolutionary history of the Enterobacteriaceae.</title>
        <authorList>
            <person name="Plunkett G.III."/>
            <person name="Neeno-Eckwall E.C."/>
            <person name="Glasner J.D."/>
            <person name="Perna N.T."/>
        </authorList>
    </citation>
    <scope>NUCLEOTIDE SEQUENCE [LARGE SCALE GENOMIC DNA]</scope>
    <source>
        <strain evidence="1 2">ATCC 12841</strain>
    </source>
</reference>